<dbReference type="KEGG" id="phr:C6569_08520"/>
<dbReference type="InterPro" id="IPR003313">
    <property type="entry name" value="AraC-bd"/>
</dbReference>
<dbReference type="PANTHER" id="PTHR46796">
    <property type="entry name" value="HTH-TYPE TRANSCRIPTIONAL ACTIVATOR RHAS-RELATED"/>
    <property type="match status" value="1"/>
</dbReference>
<name>A0A2S0NA98_9HYPH</name>
<gene>
    <name evidence="6" type="ORF">C6569_08520</name>
</gene>
<dbReference type="Proteomes" id="UP000237889">
    <property type="component" value="Chromosome"/>
</dbReference>
<sequence length="290" mass="31259">MLSPQPAGRAGAGGSMTGVIGVHQGLFGRVTLFRTNQPVHVHAHPHVHALIKVEGQDGAYDVEGTRCPITDGEMVLLNPWVPHANWRASADPPITILALYIEAGWLVRGSGGTSRRPFSRQSARVDDAMRRLVGRIAATIADPTLTAAADDLEGDILALLTRILAANSPDSLAPAEPRSVDHRIRKAIALMRADPPRPQTIDVLARAVGLSRSRFFEQFTASTGMTPAVYNDTLRVEYAIEQLIASDRPAGDIALDLGFSAPGHFSRFFKNKIGFTPREYRRGAHVAGAP</sequence>
<dbReference type="SUPFAM" id="SSF51215">
    <property type="entry name" value="Regulatory protein AraC"/>
    <property type="match status" value="1"/>
</dbReference>
<dbReference type="SMART" id="SM00342">
    <property type="entry name" value="HTH_ARAC"/>
    <property type="match status" value="1"/>
</dbReference>
<dbReference type="EMBL" id="CP027668">
    <property type="protein sequence ID" value="AVO45099.1"/>
    <property type="molecule type" value="Genomic_DNA"/>
</dbReference>
<evidence type="ECO:0000256" key="4">
    <source>
        <dbReference type="ARBA" id="ARBA00023163"/>
    </source>
</evidence>
<dbReference type="GO" id="GO:0003700">
    <property type="term" value="F:DNA-binding transcription factor activity"/>
    <property type="evidence" value="ECO:0007669"/>
    <property type="project" value="InterPro"/>
</dbReference>
<evidence type="ECO:0000256" key="1">
    <source>
        <dbReference type="ARBA" id="ARBA00023015"/>
    </source>
</evidence>
<dbReference type="Gene3D" id="2.60.120.10">
    <property type="entry name" value="Jelly Rolls"/>
    <property type="match status" value="1"/>
</dbReference>
<keyword evidence="3" id="KW-0010">Activator</keyword>
<dbReference type="PRINTS" id="PR00032">
    <property type="entry name" value="HTHARAC"/>
</dbReference>
<reference evidence="6 7" key="1">
    <citation type="submission" date="2018-03" db="EMBL/GenBank/DDBJ databases">
        <title>Genome sequencing of Phreatobacter sp.</title>
        <authorList>
            <person name="Kim S.-J."/>
            <person name="Heo J."/>
            <person name="Kwon S.-W."/>
        </authorList>
    </citation>
    <scope>NUCLEOTIDE SEQUENCE [LARGE SCALE GENOMIC DNA]</scope>
    <source>
        <strain evidence="6 7">S-12</strain>
    </source>
</reference>
<dbReference type="InterPro" id="IPR050204">
    <property type="entry name" value="AraC_XylS_family_regulators"/>
</dbReference>
<dbReference type="Pfam" id="PF02311">
    <property type="entry name" value="AraC_binding"/>
    <property type="match status" value="1"/>
</dbReference>
<dbReference type="SUPFAM" id="SSF46689">
    <property type="entry name" value="Homeodomain-like"/>
    <property type="match status" value="2"/>
</dbReference>
<evidence type="ECO:0000256" key="3">
    <source>
        <dbReference type="ARBA" id="ARBA00023159"/>
    </source>
</evidence>
<feature type="domain" description="HTH araC/xylS-type" evidence="5">
    <location>
        <begin position="185"/>
        <end position="283"/>
    </location>
</feature>
<dbReference type="InterPro" id="IPR037923">
    <property type="entry name" value="HTH-like"/>
</dbReference>
<proteinExistence type="predicted"/>
<keyword evidence="1" id="KW-0805">Transcription regulation</keyword>
<dbReference type="Gene3D" id="1.10.10.60">
    <property type="entry name" value="Homeodomain-like"/>
    <property type="match status" value="2"/>
</dbReference>
<keyword evidence="2" id="KW-0238">DNA-binding</keyword>
<dbReference type="Pfam" id="PF12833">
    <property type="entry name" value="HTH_18"/>
    <property type="match status" value="1"/>
</dbReference>
<evidence type="ECO:0000256" key="2">
    <source>
        <dbReference type="ARBA" id="ARBA00023125"/>
    </source>
</evidence>
<evidence type="ECO:0000259" key="5">
    <source>
        <dbReference type="PROSITE" id="PS01124"/>
    </source>
</evidence>
<dbReference type="GO" id="GO:0043565">
    <property type="term" value="F:sequence-specific DNA binding"/>
    <property type="evidence" value="ECO:0007669"/>
    <property type="project" value="InterPro"/>
</dbReference>
<dbReference type="InterPro" id="IPR009057">
    <property type="entry name" value="Homeodomain-like_sf"/>
</dbReference>
<dbReference type="PROSITE" id="PS01124">
    <property type="entry name" value="HTH_ARAC_FAMILY_2"/>
    <property type="match status" value="1"/>
</dbReference>
<evidence type="ECO:0000313" key="6">
    <source>
        <dbReference type="EMBL" id="AVO45099.1"/>
    </source>
</evidence>
<dbReference type="InterPro" id="IPR020449">
    <property type="entry name" value="Tscrpt_reg_AraC-type_HTH"/>
</dbReference>
<dbReference type="AlphaFoldDB" id="A0A2S0NA98"/>
<protein>
    <submittedName>
        <fullName evidence="6">AraC family transcriptional regulator</fullName>
    </submittedName>
</protein>
<dbReference type="InterPro" id="IPR014710">
    <property type="entry name" value="RmlC-like_jellyroll"/>
</dbReference>
<dbReference type="InterPro" id="IPR018060">
    <property type="entry name" value="HTH_AraC"/>
</dbReference>
<evidence type="ECO:0000313" key="7">
    <source>
        <dbReference type="Proteomes" id="UP000237889"/>
    </source>
</evidence>
<keyword evidence="4" id="KW-0804">Transcription</keyword>
<keyword evidence="7" id="KW-1185">Reference proteome</keyword>
<organism evidence="6 7">
    <name type="scientific">Phreatobacter cathodiphilus</name>
    <dbReference type="NCBI Taxonomy" id="1868589"/>
    <lineage>
        <taxon>Bacteria</taxon>
        <taxon>Pseudomonadati</taxon>
        <taxon>Pseudomonadota</taxon>
        <taxon>Alphaproteobacteria</taxon>
        <taxon>Hyphomicrobiales</taxon>
        <taxon>Phreatobacteraceae</taxon>
        <taxon>Phreatobacter</taxon>
    </lineage>
</organism>
<dbReference type="PANTHER" id="PTHR46796:SF2">
    <property type="entry name" value="TRANSCRIPTIONAL REGULATORY PROTEIN"/>
    <property type="match status" value="1"/>
</dbReference>
<accession>A0A2S0NA98</accession>
<dbReference type="OrthoDB" id="9783876at2"/>